<evidence type="ECO:0000259" key="2">
    <source>
        <dbReference type="Pfam" id="PF07045"/>
    </source>
</evidence>
<dbReference type="EMBL" id="CP068391">
    <property type="protein sequence ID" value="QQX56014.1"/>
    <property type="molecule type" value="Genomic_DNA"/>
</dbReference>
<dbReference type="SUPFAM" id="SSF54909">
    <property type="entry name" value="Dimeric alpha+beta barrel"/>
    <property type="match status" value="1"/>
</dbReference>
<organism evidence="3 4">
    <name type="scientific">Serratia proteamaculans</name>
    <dbReference type="NCBI Taxonomy" id="28151"/>
    <lineage>
        <taxon>Bacteria</taxon>
        <taxon>Pseudomonadati</taxon>
        <taxon>Pseudomonadota</taxon>
        <taxon>Gammaproteobacteria</taxon>
        <taxon>Enterobacterales</taxon>
        <taxon>Yersiniaceae</taxon>
        <taxon>Serratia</taxon>
    </lineage>
</organism>
<gene>
    <name evidence="3" type="ORF">JKX24_19065</name>
</gene>
<evidence type="ECO:0000313" key="4">
    <source>
        <dbReference type="Proteomes" id="UP000596176"/>
    </source>
</evidence>
<feature type="signal peptide" evidence="1">
    <location>
        <begin position="1"/>
        <end position="31"/>
    </location>
</feature>
<name>A0A7U0RPJ0_SERPR</name>
<dbReference type="Pfam" id="PF07045">
    <property type="entry name" value="DUF1330"/>
    <property type="match status" value="1"/>
</dbReference>
<proteinExistence type="predicted"/>
<dbReference type="Proteomes" id="UP000596176">
    <property type="component" value="Chromosome"/>
</dbReference>
<feature type="domain" description="DUF1330" evidence="2">
    <location>
        <begin position="34"/>
        <end position="127"/>
    </location>
</feature>
<evidence type="ECO:0000256" key="1">
    <source>
        <dbReference type="SAM" id="SignalP"/>
    </source>
</evidence>
<dbReference type="InterPro" id="IPR010753">
    <property type="entry name" value="DUF1330"/>
</dbReference>
<keyword evidence="1" id="KW-0732">Signal</keyword>
<evidence type="ECO:0000313" key="3">
    <source>
        <dbReference type="EMBL" id="QQX56014.1"/>
    </source>
</evidence>
<dbReference type="InterPro" id="IPR011008">
    <property type="entry name" value="Dimeric_a/b-barrel"/>
</dbReference>
<dbReference type="Gene3D" id="3.30.70.100">
    <property type="match status" value="1"/>
</dbReference>
<sequence length="131" mass="14640">MAFRNKAGGYIVKKMILACLVVFSGISSALAVTPAYYVAEFQSTDREAIKPYSAQVESTFSPYGGRFIVRGGEPDIKEGFGAQGRLVIIKFDSLKRAQDWYNSPEYQNLIPIRHRSGNSRTYIVEGLPEHE</sequence>
<accession>A0A7U0RPJ0</accession>
<dbReference type="PANTHER" id="PTHR41521">
    <property type="match status" value="1"/>
</dbReference>
<protein>
    <submittedName>
        <fullName evidence="3">DUF1330 domain-containing protein</fullName>
    </submittedName>
</protein>
<dbReference type="AlphaFoldDB" id="A0A7U0RPJ0"/>
<reference evidence="3 4" key="1">
    <citation type="submission" date="2021-01" db="EMBL/GenBank/DDBJ databases">
        <title>Chromosome sequence of Serratia proteamaculans strain 94 rif-r, isolated from spoiled beef.</title>
        <authorList>
            <person name="Zaytseva Y.V."/>
            <person name="Iablokov S.N."/>
            <person name="Klyukina A."/>
        </authorList>
    </citation>
    <scope>NUCLEOTIDE SEQUENCE [LARGE SCALE GENOMIC DNA]</scope>
    <source>
        <strain evidence="3 4">94 rif-r</strain>
    </source>
</reference>
<dbReference type="PANTHER" id="PTHR41521:SF4">
    <property type="entry name" value="BLR0684 PROTEIN"/>
    <property type="match status" value="1"/>
</dbReference>
<feature type="chain" id="PRO_5030532656" evidence="1">
    <location>
        <begin position="32"/>
        <end position="131"/>
    </location>
</feature>